<protein>
    <recommendedName>
        <fullName evidence="3">STAS/SEC14 domain-containing protein</fullName>
    </recommendedName>
</protein>
<evidence type="ECO:0000313" key="2">
    <source>
        <dbReference type="Proteomes" id="UP000284250"/>
    </source>
</evidence>
<dbReference type="EMBL" id="QYCN01000025">
    <property type="protein sequence ID" value="RIY07907.1"/>
    <property type="molecule type" value="Genomic_DNA"/>
</dbReference>
<organism evidence="1 2">
    <name type="scientific">Hymenobacter rubripertinctus</name>
    <dbReference type="NCBI Taxonomy" id="2029981"/>
    <lineage>
        <taxon>Bacteria</taxon>
        <taxon>Pseudomonadati</taxon>
        <taxon>Bacteroidota</taxon>
        <taxon>Cytophagia</taxon>
        <taxon>Cytophagales</taxon>
        <taxon>Hymenobacteraceae</taxon>
        <taxon>Hymenobacter</taxon>
    </lineage>
</organism>
<gene>
    <name evidence="1" type="ORF">D0T11_15120</name>
</gene>
<proteinExistence type="predicted"/>
<name>A0A418QRJ9_9BACT</name>
<evidence type="ECO:0000313" key="1">
    <source>
        <dbReference type="EMBL" id="RIY07907.1"/>
    </source>
</evidence>
<dbReference type="OrthoDB" id="884362at2"/>
<reference evidence="1 2" key="1">
    <citation type="submission" date="2018-09" db="EMBL/GenBank/DDBJ databases">
        <authorList>
            <person name="Zeman M."/>
            <person name="Pardy F."/>
        </authorList>
    </citation>
    <scope>NUCLEOTIDE SEQUENCE [LARGE SCALE GENOMIC DNA]</scope>
    <source>
        <strain evidence="1 2">CCM 8852</strain>
    </source>
</reference>
<evidence type="ECO:0008006" key="3">
    <source>
        <dbReference type="Google" id="ProtNLM"/>
    </source>
</evidence>
<dbReference type="AlphaFoldDB" id="A0A418QRJ9"/>
<comment type="caution">
    <text evidence="1">The sequence shown here is derived from an EMBL/GenBank/DDBJ whole genome shotgun (WGS) entry which is preliminary data.</text>
</comment>
<reference evidence="1 2" key="2">
    <citation type="submission" date="2019-01" db="EMBL/GenBank/DDBJ databases">
        <title>Hymenobacter humicola sp. nov., isolated from soils in Antarctica.</title>
        <authorList>
            <person name="Sedlacek I."/>
            <person name="Holochova P."/>
            <person name="Kralova S."/>
            <person name="Pantucek R."/>
            <person name="Stankova E."/>
            <person name="Vrbovska V."/>
            <person name="Kristofova L."/>
            <person name="Svec P."/>
            <person name="Busse H.-J."/>
        </authorList>
    </citation>
    <scope>NUCLEOTIDE SEQUENCE [LARGE SCALE GENOMIC DNA]</scope>
    <source>
        <strain evidence="1 2">CCM 8852</strain>
    </source>
</reference>
<dbReference type="RefSeq" id="WP_119656643.1">
    <property type="nucleotide sequence ID" value="NZ_JBHUOI010000047.1"/>
</dbReference>
<accession>A0A418QRJ9</accession>
<keyword evidence="2" id="KW-1185">Reference proteome</keyword>
<dbReference type="Proteomes" id="UP000284250">
    <property type="component" value="Unassembled WGS sequence"/>
</dbReference>
<sequence>MPDSDYVRLSYRPDLRVLFMRWSRPATSAEHRAGYQAALELARPQQAGCWLIDLRSRGLADAPDLVWILEDFRRAFQAAVPNSTRRIAYFTTPYHAGILVPRLAEYDKAGNNGTEIRVFVEETPACQWLQS</sequence>